<evidence type="ECO:0000313" key="1">
    <source>
        <dbReference type="EMBL" id="OAM87236.1"/>
    </source>
</evidence>
<accession>A0A178IDX4</accession>
<dbReference type="AlphaFoldDB" id="A0A178IDX4"/>
<proteinExistence type="predicted"/>
<comment type="caution">
    <text evidence="1">The sequence shown here is derived from an EMBL/GenBank/DDBJ whole genome shotgun (WGS) entry which is preliminary data.</text>
</comment>
<sequence length="158" mass="17807">MAAQTHATLHLFRHAETAWREVARPWLANKDGGLRRSHVLVPTRGQAHGLKQRCLMEDVPLLGVEFLSPGLARKKWLARLELEGGAGGPAPRPAIGRELLLLGLRVIIERRLQPLSRDSLERGLLKSLQSDPERALDDFDELLRYECGGRPNPDDFRR</sequence>
<gene>
    <name evidence="1" type="ORF">AW736_24820</name>
</gene>
<dbReference type="Proteomes" id="UP000078486">
    <property type="component" value="Unassembled WGS sequence"/>
</dbReference>
<dbReference type="EMBL" id="LRRQ01000178">
    <property type="protein sequence ID" value="OAM87236.1"/>
    <property type="molecule type" value="Genomic_DNA"/>
</dbReference>
<protein>
    <submittedName>
        <fullName evidence="1">Uncharacterized protein</fullName>
    </submittedName>
</protein>
<dbReference type="OrthoDB" id="26938at74201"/>
<keyword evidence="2" id="KW-1185">Reference proteome</keyword>
<organism evidence="1 2">
    <name type="scientific">Termitidicoccus mucosus</name>
    <dbReference type="NCBI Taxonomy" id="1184151"/>
    <lineage>
        <taxon>Bacteria</taxon>
        <taxon>Pseudomonadati</taxon>
        <taxon>Verrucomicrobiota</taxon>
        <taxon>Opitutia</taxon>
        <taxon>Opitutales</taxon>
        <taxon>Opitutaceae</taxon>
        <taxon>Termitidicoccus</taxon>
    </lineage>
</organism>
<name>A0A178IDX4_9BACT</name>
<evidence type="ECO:0000313" key="2">
    <source>
        <dbReference type="Proteomes" id="UP000078486"/>
    </source>
</evidence>
<reference evidence="1 2" key="1">
    <citation type="submission" date="2016-01" db="EMBL/GenBank/DDBJ databases">
        <title>High potential of lignocellulose degradation of a new Verrucomicrobia species.</title>
        <authorList>
            <person name="Wang Y."/>
            <person name="Shi Y."/>
            <person name="Qiu Z."/>
            <person name="Liu S."/>
            <person name="Yang H."/>
        </authorList>
    </citation>
    <scope>NUCLEOTIDE SEQUENCE [LARGE SCALE GENOMIC DNA]</scope>
    <source>
        <strain evidence="1 2">TSB47</strain>
    </source>
</reference>
<dbReference type="RefSeq" id="WP_068772967.1">
    <property type="nucleotide sequence ID" value="NZ_CP109796.1"/>
</dbReference>